<gene>
    <name evidence="3" type="ORF">GCM10009682_03140</name>
</gene>
<keyword evidence="4" id="KW-1185">Reference proteome</keyword>
<protein>
    <submittedName>
        <fullName evidence="3">Universal stress protein</fullName>
    </submittedName>
</protein>
<dbReference type="PANTHER" id="PTHR31964:SF113">
    <property type="entry name" value="USPA DOMAIN-CONTAINING PROTEIN"/>
    <property type="match status" value="1"/>
</dbReference>
<comment type="caution">
    <text evidence="3">The sequence shown here is derived from an EMBL/GenBank/DDBJ whole genome shotgun (WGS) entry which is preliminary data.</text>
</comment>
<evidence type="ECO:0000313" key="3">
    <source>
        <dbReference type="EMBL" id="GAA1784318.1"/>
    </source>
</evidence>
<dbReference type="InterPro" id="IPR014729">
    <property type="entry name" value="Rossmann-like_a/b/a_fold"/>
</dbReference>
<dbReference type="EMBL" id="BAAALT010000003">
    <property type="protein sequence ID" value="GAA1784318.1"/>
    <property type="molecule type" value="Genomic_DNA"/>
</dbReference>
<reference evidence="3 4" key="1">
    <citation type="journal article" date="2019" name="Int. J. Syst. Evol. Microbiol.">
        <title>The Global Catalogue of Microorganisms (GCM) 10K type strain sequencing project: providing services to taxonomists for standard genome sequencing and annotation.</title>
        <authorList>
            <consortium name="The Broad Institute Genomics Platform"/>
            <consortium name="The Broad Institute Genome Sequencing Center for Infectious Disease"/>
            <person name="Wu L."/>
            <person name="Ma J."/>
        </authorList>
    </citation>
    <scope>NUCLEOTIDE SEQUENCE [LARGE SCALE GENOMIC DNA]</scope>
    <source>
        <strain evidence="3 4">JCM 13250</strain>
    </source>
</reference>
<dbReference type="RefSeq" id="WP_344125351.1">
    <property type="nucleotide sequence ID" value="NZ_BAAALT010000003.1"/>
</dbReference>
<organism evidence="3 4">
    <name type="scientific">Luedemannella flava</name>
    <dbReference type="NCBI Taxonomy" id="349316"/>
    <lineage>
        <taxon>Bacteria</taxon>
        <taxon>Bacillati</taxon>
        <taxon>Actinomycetota</taxon>
        <taxon>Actinomycetes</taxon>
        <taxon>Micromonosporales</taxon>
        <taxon>Micromonosporaceae</taxon>
        <taxon>Luedemannella</taxon>
    </lineage>
</organism>
<name>A0ABN2LD68_9ACTN</name>
<dbReference type="PANTHER" id="PTHR31964">
    <property type="entry name" value="ADENINE NUCLEOTIDE ALPHA HYDROLASES-LIKE SUPERFAMILY PROTEIN"/>
    <property type="match status" value="1"/>
</dbReference>
<evidence type="ECO:0000313" key="4">
    <source>
        <dbReference type="Proteomes" id="UP001500218"/>
    </source>
</evidence>
<feature type="domain" description="UspA" evidence="2">
    <location>
        <begin position="3"/>
        <end position="140"/>
    </location>
</feature>
<dbReference type="InterPro" id="IPR006015">
    <property type="entry name" value="Universal_stress_UspA"/>
</dbReference>
<evidence type="ECO:0000259" key="2">
    <source>
        <dbReference type="Pfam" id="PF00582"/>
    </source>
</evidence>
<dbReference type="Gene3D" id="3.40.50.620">
    <property type="entry name" value="HUPs"/>
    <property type="match status" value="2"/>
</dbReference>
<proteinExistence type="inferred from homology"/>
<accession>A0ABN2LD68</accession>
<evidence type="ECO:0000256" key="1">
    <source>
        <dbReference type="ARBA" id="ARBA00008791"/>
    </source>
</evidence>
<dbReference type="SUPFAM" id="SSF52402">
    <property type="entry name" value="Adenine nucleotide alpha hydrolases-like"/>
    <property type="match status" value="2"/>
</dbReference>
<dbReference type="InterPro" id="IPR006016">
    <property type="entry name" value="UspA"/>
</dbReference>
<comment type="similarity">
    <text evidence="1">Belongs to the universal stress protein A family.</text>
</comment>
<feature type="domain" description="UspA" evidence="2">
    <location>
        <begin position="148"/>
        <end position="282"/>
    </location>
</feature>
<sequence>MSYANVVVGVDGSEHGRAALRWAAREAALRGIELQVVHAYDWRVPGAIAQAGAAFAEAMREAAEEVVRLAVAEAREAAPDVQVRGMTVLGSPAAKLAAVAQPDTLTVVGNRGRGGFTSLLLGSVSQQVATHAAGPVVVVRGRDEAAGRPVVVGVDASPGSEAALGLAFDVAATRRVPLVAVRAYALGGPGSGPAVASFDYRRAEEYRLVGEQVDPWREKYPDVPAEVMAAVGHPAQVLADAAAAAQVVVVGTRGHGGVASLLLGSVGLSLLHHAEAPVLIARGDGEAVTRSAGAATPGPHAPAPR</sequence>
<dbReference type="Pfam" id="PF00582">
    <property type="entry name" value="Usp"/>
    <property type="match status" value="2"/>
</dbReference>
<dbReference type="Proteomes" id="UP001500218">
    <property type="component" value="Unassembled WGS sequence"/>
</dbReference>
<dbReference type="PRINTS" id="PR01438">
    <property type="entry name" value="UNVRSLSTRESS"/>
</dbReference>